<keyword evidence="2" id="KW-1185">Reference proteome</keyword>
<dbReference type="RefSeq" id="YP_010671959.1">
    <property type="nucleotide sequence ID" value="NC_070973.1"/>
</dbReference>
<sequence>MQLPTGFIVLLVILYTLNALQQEGYLSWLSF</sequence>
<name>A0A7T5UEK1_9CAUD</name>
<dbReference type="EMBL" id="MW343794">
    <property type="protein sequence ID" value="QQG33711.1"/>
    <property type="molecule type" value="Genomic_DNA"/>
</dbReference>
<proteinExistence type="predicted"/>
<evidence type="ECO:0000313" key="1">
    <source>
        <dbReference type="EMBL" id="QQG33711.1"/>
    </source>
</evidence>
<reference evidence="1 2" key="1">
    <citation type="submission" date="2020-12" db="EMBL/GenBank/DDBJ databases">
        <authorList>
            <person name="Luo D."/>
            <person name="Li C."/>
            <person name="Zeng H."/>
        </authorList>
    </citation>
    <scope>NUCLEOTIDE SEQUENCE [LARGE SCALE GENOMIC DNA]</scope>
</reference>
<evidence type="ECO:0000313" key="2">
    <source>
        <dbReference type="Proteomes" id="UP000595896"/>
    </source>
</evidence>
<accession>A0A7T5UEK1</accession>
<dbReference type="KEGG" id="vg:77948221"/>
<dbReference type="GeneID" id="77948221"/>
<organism evidence="1 2">
    <name type="scientific">Cronobacter phage A24</name>
    <dbReference type="NCBI Taxonomy" id="2795745"/>
    <lineage>
        <taxon>Viruses</taxon>
        <taxon>Duplodnaviria</taxon>
        <taxon>Heunggongvirae</taxon>
        <taxon>Uroviricota</taxon>
        <taxon>Caudoviricetes</taxon>
        <taxon>Grimontviridae</taxon>
        <taxon>Crifsvirus</taxon>
        <taxon>Crifsvirus A24</taxon>
    </lineage>
</organism>
<protein>
    <submittedName>
        <fullName evidence="1">Uncharacterized protein</fullName>
    </submittedName>
</protein>
<dbReference type="Proteomes" id="UP000595896">
    <property type="component" value="Segment"/>
</dbReference>